<dbReference type="OrthoDB" id="3251271at2759"/>
<comment type="caution">
    <text evidence="2">The sequence shown here is derived from an EMBL/GenBank/DDBJ whole genome shotgun (WGS) entry which is preliminary data.</text>
</comment>
<evidence type="ECO:0000313" key="3">
    <source>
        <dbReference type="Proteomes" id="UP001148786"/>
    </source>
</evidence>
<dbReference type="Proteomes" id="UP001148786">
    <property type="component" value="Unassembled WGS sequence"/>
</dbReference>
<proteinExistence type="predicted"/>
<feature type="region of interest" description="Disordered" evidence="1">
    <location>
        <begin position="61"/>
        <end position="194"/>
    </location>
</feature>
<evidence type="ECO:0000313" key="2">
    <source>
        <dbReference type="EMBL" id="KAJ3510577.1"/>
    </source>
</evidence>
<protein>
    <submittedName>
        <fullName evidence="2">Uncharacterized protein</fullName>
    </submittedName>
</protein>
<gene>
    <name evidence="2" type="ORF">NLJ89_g4595</name>
</gene>
<feature type="compositionally biased region" description="Low complexity" evidence="1">
    <location>
        <begin position="61"/>
        <end position="71"/>
    </location>
</feature>
<name>A0A9W8K1T7_9AGAR</name>
<dbReference type="AlphaFoldDB" id="A0A9W8K1T7"/>
<dbReference type="EMBL" id="JANKHO010000388">
    <property type="protein sequence ID" value="KAJ3510577.1"/>
    <property type="molecule type" value="Genomic_DNA"/>
</dbReference>
<sequence length="194" mass="21068">MSKTISKGTLNLKFMQNAQRAKQLQEVELDRAEVQDDGKWEVSQAVRDAWGLGKDTVSHEPVSLAPASAAEPLPPTDGKPVRRPTSISGSRTSGQQSKKSKDSKTARQAIFESGGVGVDLRIQAREAAPTEFLKPAGVDDPKDTKPVLPESPAPAPKDLITGARERKVKREREPPVNDSSVARAKPKKRKKDSE</sequence>
<feature type="compositionally biased region" description="Basic residues" evidence="1">
    <location>
        <begin position="184"/>
        <end position="194"/>
    </location>
</feature>
<feature type="compositionally biased region" description="Basic and acidic residues" evidence="1">
    <location>
        <begin position="163"/>
        <end position="175"/>
    </location>
</feature>
<evidence type="ECO:0000256" key="1">
    <source>
        <dbReference type="SAM" id="MobiDB-lite"/>
    </source>
</evidence>
<organism evidence="2 3">
    <name type="scientific">Agrocybe chaxingu</name>
    <dbReference type="NCBI Taxonomy" id="84603"/>
    <lineage>
        <taxon>Eukaryota</taxon>
        <taxon>Fungi</taxon>
        <taxon>Dikarya</taxon>
        <taxon>Basidiomycota</taxon>
        <taxon>Agaricomycotina</taxon>
        <taxon>Agaricomycetes</taxon>
        <taxon>Agaricomycetidae</taxon>
        <taxon>Agaricales</taxon>
        <taxon>Agaricineae</taxon>
        <taxon>Strophariaceae</taxon>
        <taxon>Agrocybe</taxon>
    </lineage>
</organism>
<keyword evidence="3" id="KW-1185">Reference proteome</keyword>
<accession>A0A9W8K1T7</accession>
<reference evidence="2" key="1">
    <citation type="submission" date="2022-07" db="EMBL/GenBank/DDBJ databases">
        <title>Genome Sequence of Agrocybe chaxingu.</title>
        <authorList>
            <person name="Buettner E."/>
        </authorList>
    </citation>
    <scope>NUCLEOTIDE SEQUENCE</scope>
    <source>
        <strain evidence="2">MP-N11</strain>
    </source>
</reference>